<gene>
    <name evidence="9" type="ORF">PEVE_00027332</name>
</gene>
<accession>A0ABN8MDB9</accession>
<evidence type="ECO:0000313" key="10">
    <source>
        <dbReference type="Proteomes" id="UP001159427"/>
    </source>
</evidence>
<evidence type="ECO:0000256" key="5">
    <source>
        <dbReference type="ARBA" id="ARBA00022807"/>
    </source>
</evidence>
<feature type="domain" description="UFSP1/2/DUB catalytic" evidence="7">
    <location>
        <begin position="458"/>
        <end position="642"/>
    </location>
</feature>
<dbReference type="SUPFAM" id="SSF54001">
    <property type="entry name" value="Cysteine proteinases"/>
    <property type="match status" value="1"/>
</dbReference>
<evidence type="ECO:0000256" key="4">
    <source>
        <dbReference type="ARBA" id="ARBA00022801"/>
    </source>
</evidence>
<evidence type="ECO:0000259" key="7">
    <source>
        <dbReference type="Pfam" id="PF07910"/>
    </source>
</evidence>
<dbReference type="Gene3D" id="3.90.70.130">
    <property type="match status" value="1"/>
</dbReference>
<dbReference type="InterPro" id="IPR012462">
    <property type="entry name" value="UFSP1/2_DUB_cat"/>
</dbReference>
<evidence type="ECO:0000256" key="2">
    <source>
        <dbReference type="ARBA" id="ARBA00022670"/>
    </source>
</evidence>
<dbReference type="PANTHER" id="PTHR48153:SF2">
    <property type="entry name" value="UFM1-SPECIFIC PROTEASE 2"/>
    <property type="match status" value="1"/>
</dbReference>
<dbReference type="InterPro" id="IPR049387">
    <property type="entry name" value="UFSP2-like_2nd"/>
</dbReference>
<feature type="domain" description="UFSP2 second" evidence="8">
    <location>
        <begin position="265"/>
        <end position="437"/>
    </location>
</feature>
<comment type="similarity">
    <text evidence="1">Belongs to the peptidase C78 family.</text>
</comment>
<feature type="region of interest" description="Disordered" evidence="6">
    <location>
        <begin position="253"/>
        <end position="279"/>
    </location>
</feature>
<dbReference type="Proteomes" id="UP001159427">
    <property type="component" value="Unassembled WGS sequence"/>
</dbReference>
<sequence>MYLRSQSSVQRIATRGSKMADGQMKVFVDNSIKERLYLCIKNPEDSEACCLAYLYGEIKRDKIHVIGCAACVNSQSPPRNGHPGIPDWTNEQDELSSVIPQGIQLCGIFYSCVKSINIEAEELKKIFEGLLKKGASNLTNRKFVVLQHCRSNDNKRCFIYDQELGSVSECGIQEADIIEEFLENKISFRLQANIPLFIDTSSELLFKIEKSCKALQSGSTVFHLKACNKLIKYQSDELELTCEELLLGKIGSGQDKTPNPHGNNKSKSRQKSAKTTSTSTMVKVKDVLDVRLLNQLTETESDHRAFVPIIQYKKGAFSQIKFNLSLDVVLSLSKDTLVKHLPQLFISSMCSQLRKMGSVMEQFSKDCSFPTLEVHHFKPPGFCHLVTAVYPSIMNDGSRMDDNDPLVSYRLELHRCLLLPQNRPLLRPSNRYVFDSEQQQGIYLTNPHTGLSGGTCGTVAIVEGTYTYHHYMQDNFNDDGWGCAYRSLQTIASWFRHQGYTSKPVPSHKEIQQALVDLQDKSEEFVGSRQWIGSFEVSMCLEHLLSVTSKIMFVSSGAEMRSKGRDLLHHFQTQGTPVMIGGGVLAHTILGVDFNDQTGDIRFLILDPHYTGGEDLKVVIDKGWCGWKGAAFWNQQVHYNMCMPQRPDMI</sequence>
<evidence type="ECO:0000259" key="8">
    <source>
        <dbReference type="Pfam" id="PF20908"/>
    </source>
</evidence>
<protein>
    <recommendedName>
        <fullName evidence="11">Ufm1-specific protease 2</fullName>
    </recommendedName>
</protein>
<proteinExistence type="inferred from homology"/>
<keyword evidence="10" id="KW-1185">Reference proteome</keyword>
<reference evidence="9 10" key="1">
    <citation type="submission" date="2022-05" db="EMBL/GenBank/DDBJ databases">
        <authorList>
            <consortium name="Genoscope - CEA"/>
            <person name="William W."/>
        </authorList>
    </citation>
    <scope>NUCLEOTIDE SEQUENCE [LARGE SCALE GENOMIC DNA]</scope>
</reference>
<evidence type="ECO:0000256" key="6">
    <source>
        <dbReference type="SAM" id="MobiDB-lite"/>
    </source>
</evidence>
<dbReference type="EMBL" id="CALNXI010000375">
    <property type="protein sequence ID" value="CAH3025833.1"/>
    <property type="molecule type" value="Genomic_DNA"/>
</dbReference>
<keyword evidence="3" id="KW-0833">Ubl conjugation pathway</keyword>
<dbReference type="Pfam" id="PF20908">
    <property type="entry name" value="UfSP2_N"/>
    <property type="match status" value="1"/>
</dbReference>
<dbReference type="InterPro" id="IPR038765">
    <property type="entry name" value="Papain-like_cys_pep_sf"/>
</dbReference>
<evidence type="ECO:0000256" key="3">
    <source>
        <dbReference type="ARBA" id="ARBA00022786"/>
    </source>
</evidence>
<dbReference type="PANTHER" id="PTHR48153">
    <property type="entry name" value="UFM1-SPECIFIC PROTEASE 2"/>
    <property type="match status" value="1"/>
</dbReference>
<evidence type="ECO:0000256" key="1">
    <source>
        <dbReference type="ARBA" id="ARBA00008552"/>
    </source>
</evidence>
<keyword evidence="4" id="KW-0378">Hydrolase</keyword>
<dbReference type="Pfam" id="PF07910">
    <property type="entry name" value="Peptidase_C78"/>
    <property type="match status" value="1"/>
</dbReference>
<keyword evidence="5" id="KW-0788">Thiol protease</keyword>
<keyword evidence="2" id="KW-0645">Protease</keyword>
<organism evidence="9 10">
    <name type="scientific">Porites evermanni</name>
    <dbReference type="NCBI Taxonomy" id="104178"/>
    <lineage>
        <taxon>Eukaryota</taxon>
        <taxon>Metazoa</taxon>
        <taxon>Cnidaria</taxon>
        <taxon>Anthozoa</taxon>
        <taxon>Hexacorallia</taxon>
        <taxon>Scleractinia</taxon>
        <taxon>Fungiina</taxon>
        <taxon>Poritidae</taxon>
        <taxon>Porites</taxon>
    </lineage>
</organism>
<comment type="caution">
    <text evidence="9">The sequence shown here is derived from an EMBL/GenBank/DDBJ whole genome shotgun (WGS) entry which is preliminary data.</text>
</comment>
<evidence type="ECO:0008006" key="11">
    <source>
        <dbReference type="Google" id="ProtNLM"/>
    </source>
</evidence>
<feature type="compositionally biased region" description="Polar residues" evidence="6">
    <location>
        <begin position="254"/>
        <end position="263"/>
    </location>
</feature>
<evidence type="ECO:0000313" key="9">
    <source>
        <dbReference type="EMBL" id="CAH3025833.1"/>
    </source>
</evidence>
<name>A0ABN8MDB9_9CNID</name>